<gene>
    <name evidence="8" type="primary">Taf4</name>
    <name evidence="8" type="ORF">NPIL_647412</name>
</gene>
<evidence type="ECO:0000256" key="1">
    <source>
        <dbReference type="ARBA" id="ARBA00004123"/>
    </source>
</evidence>
<dbReference type="Proteomes" id="UP000887013">
    <property type="component" value="Unassembled WGS sequence"/>
</dbReference>
<dbReference type="GO" id="GO:0003677">
    <property type="term" value="F:DNA binding"/>
    <property type="evidence" value="ECO:0007669"/>
    <property type="project" value="TreeGrafter"/>
</dbReference>
<comment type="subcellular location">
    <subcellularLocation>
        <location evidence="1">Nucleus</location>
    </subcellularLocation>
</comment>
<feature type="coiled-coil region" evidence="6">
    <location>
        <begin position="912"/>
        <end position="971"/>
    </location>
</feature>
<dbReference type="GO" id="GO:0005669">
    <property type="term" value="C:transcription factor TFIID complex"/>
    <property type="evidence" value="ECO:0007669"/>
    <property type="project" value="InterPro"/>
</dbReference>
<dbReference type="InterPro" id="IPR007900">
    <property type="entry name" value="TAF4_C"/>
</dbReference>
<evidence type="ECO:0000256" key="3">
    <source>
        <dbReference type="ARBA" id="ARBA00023015"/>
    </source>
</evidence>
<keyword evidence="4" id="KW-0804">Transcription</keyword>
<dbReference type="OrthoDB" id="6431511at2759"/>
<proteinExistence type="inferred from homology"/>
<evidence type="ECO:0000256" key="4">
    <source>
        <dbReference type="ARBA" id="ARBA00023163"/>
    </source>
</evidence>
<dbReference type="Gene3D" id="1.20.120.1110">
    <property type="entry name" value="TAFH/NHR1 domain"/>
    <property type="match status" value="1"/>
</dbReference>
<dbReference type="CDD" id="cd08045">
    <property type="entry name" value="HFD_TAF4"/>
    <property type="match status" value="1"/>
</dbReference>
<dbReference type="InterPro" id="IPR003894">
    <property type="entry name" value="TAFH_NHR1"/>
</dbReference>
<dbReference type="Pfam" id="PF07531">
    <property type="entry name" value="TAFH"/>
    <property type="match status" value="1"/>
</dbReference>
<name>A0A8X6P0J1_NEPPI</name>
<evidence type="ECO:0000256" key="2">
    <source>
        <dbReference type="ARBA" id="ARBA00006178"/>
    </source>
</evidence>
<evidence type="ECO:0000313" key="9">
    <source>
        <dbReference type="Proteomes" id="UP000887013"/>
    </source>
</evidence>
<dbReference type="PANTHER" id="PTHR15138:SF14">
    <property type="entry name" value="TRANSCRIPTION INITIATION FACTOR TFIID SUBUNIT 4"/>
    <property type="match status" value="1"/>
</dbReference>
<organism evidence="8 9">
    <name type="scientific">Nephila pilipes</name>
    <name type="common">Giant wood spider</name>
    <name type="synonym">Nephila maculata</name>
    <dbReference type="NCBI Taxonomy" id="299642"/>
    <lineage>
        <taxon>Eukaryota</taxon>
        <taxon>Metazoa</taxon>
        <taxon>Ecdysozoa</taxon>
        <taxon>Arthropoda</taxon>
        <taxon>Chelicerata</taxon>
        <taxon>Arachnida</taxon>
        <taxon>Araneae</taxon>
        <taxon>Araneomorphae</taxon>
        <taxon>Entelegynae</taxon>
        <taxon>Araneoidea</taxon>
        <taxon>Nephilidae</taxon>
        <taxon>Nephila</taxon>
    </lineage>
</organism>
<dbReference type="PROSITE" id="PS51119">
    <property type="entry name" value="TAFH"/>
    <property type="match status" value="1"/>
</dbReference>
<dbReference type="InterPro" id="IPR037249">
    <property type="entry name" value="TAFH/NHR1_dom_sf"/>
</dbReference>
<evidence type="ECO:0000313" key="8">
    <source>
        <dbReference type="EMBL" id="GFT45410.1"/>
    </source>
</evidence>
<comment type="caution">
    <text evidence="8">The sequence shown here is derived from an EMBL/GenBank/DDBJ whole genome shotgun (WGS) entry which is preliminary data.</text>
</comment>
<accession>A0A8X6P0J1</accession>
<comment type="similarity">
    <text evidence="2">Belongs to the TAF4 family.</text>
</comment>
<dbReference type="GO" id="GO:0006367">
    <property type="term" value="P:transcription initiation at RNA polymerase II promoter"/>
    <property type="evidence" value="ECO:0007669"/>
    <property type="project" value="TreeGrafter"/>
</dbReference>
<dbReference type="GO" id="GO:0016251">
    <property type="term" value="F:RNA polymerase II general transcription initiation factor activity"/>
    <property type="evidence" value="ECO:0007669"/>
    <property type="project" value="TreeGrafter"/>
</dbReference>
<evidence type="ECO:0000256" key="5">
    <source>
        <dbReference type="ARBA" id="ARBA00023242"/>
    </source>
</evidence>
<dbReference type="SUPFAM" id="SSF47113">
    <property type="entry name" value="Histone-fold"/>
    <property type="match status" value="1"/>
</dbReference>
<protein>
    <submittedName>
        <fullName evidence="8">Transcription initiation factor TFIID subunit 4</fullName>
    </submittedName>
</protein>
<dbReference type="EMBL" id="BMAW01064491">
    <property type="protein sequence ID" value="GFT45410.1"/>
    <property type="molecule type" value="Genomic_DNA"/>
</dbReference>
<dbReference type="PANTHER" id="PTHR15138">
    <property type="entry name" value="TRANSCRIPTION INITIATION FACTOR TFIID SUBUNIT 4"/>
    <property type="match status" value="1"/>
</dbReference>
<evidence type="ECO:0000256" key="6">
    <source>
        <dbReference type="SAM" id="Coils"/>
    </source>
</evidence>
<dbReference type="InterPro" id="IPR045144">
    <property type="entry name" value="TAF4"/>
</dbReference>
<dbReference type="SUPFAM" id="SSF158553">
    <property type="entry name" value="TAFH domain-like"/>
    <property type="match status" value="1"/>
</dbReference>
<keyword evidence="5" id="KW-0539">Nucleus</keyword>
<sequence length="1050" mass="112413">MATVKSLEDMLSSEVDESAVTALVGSLESQLASSNIQLSSQDVNTTSVTVNHVNNAVLVDNNITRLLDGQKQGVITVSQAVSLINVGKPAVVSSQIGDANATNAVTTNTGNVMVTLPGALPASGYITQVTGPSQQPFFSPVVGGNISVNKTTNNQEIKVVSPAVVSQINSTCTINTRSKTAAAAAAALPNGNPNNLGLLSIRPNQTSSMSAIYDLANVASQQSPIVTSNTCITTSTPTSSQVQVTVANGKQITAIKSQTDSKSSEKNGKTLAITRPQDNVSVPSTVVQTSVMHQIQGTNVIQVSNPTIVSKSHVTTSQPVSVVSQVVTPSIISSGPGVQIVNVNTRLGVQTITGQKTLAPRVMLATNPVRIAASPQIITARAGVAGQKSHTQNNSQIKVQTYHQQRLVAPRNQIAGQKVIPISTNKGTITLSSGMVRGAVILKTENGQLQVVNIAGSSGSTIPGAATYRLQSLPPGATSVRTVTPQQIVSVPVSATGLKANQVGIPVKNQVAVTVPQSIVGTIIQQGTTPLNDGNARLSSPNTPKSGIVKILKPTNHILQAGVNGNLTTPLTVQTTTANNQPGTPNQMSPDTAKKKCKNFLSTLIRLADEQPAAVAKSVRNLIQGIIDGTMQAEEFTAKLQKELNSAPQPYLVPFLKKNLPFLRHSLITKELTIEGVRPPPPGAVILPHPTSLQQIQIGQKRPIMQPNTQVRLVGQNSSLAAHLLQQNQNILNQRYTVPRLPSTTAAKSLLVGKTIVASSVAASSPATVTALQSKFQAKLPILNSSKDASKRTFSALRDDDDINDVAAMGGVNLIEESQKILASNSEIVGTQIRSCKDESFLFSSALQRRIHEIAQKQGLDDVSPDVVNLISHASQIRLKNLIQKLSVIAEHRVETPKNDNRYEVTQDVKAQIKFIEELDRLEKRRHEEQEREILLKAAKSRSKLEDPEQLKLKQKAKEMQKAELEELRQRDANVTALMAIGPRKKIKLDNNLSTSNQVSSGLFSGLSNSLSKFQVRPRVKRVNIRDLLYLMEQERETVRKPLLYKSYLK</sequence>
<dbReference type="Gene3D" id="1.10.20.10">
    <property type="entry name" value="Histone, subunit A"/>
    <property type="match status" value="1"/>
</dbReference>
<dbReference type="Pfam" id="PF05236">
    <property type="entry name" value="TAF4"/>
    <property type="match status" value="1"/>
</dbReference>
<keyword evidence="3" id="KW-0805">Transcription regulation</keyword>
<reference evidence="8" key="1">
    <citation type="submission" date="2020-08" db="EMBL/GenBank/DDBJ databases">
        <title>Multicomponent nature underlies the extraordinary mechanical properties of spider dragline silk.</title>
        <authorList>
            <person name="Kono N."/>
            <person name="Nakamura H."/>
            <person name="Mori M."/>
            <person name="Yoshida Y."/>
            <person name="Ohtoshi R."/>
            <person name="Malay A.D."/>
            <person name="Moran D.A.P."/>
            <person name="Tomita M."/>
            <person name="Numata K."/>
            <person name="Arakawa K."/>
        </authorList>
    </citation>
    <scope>NUCLEOTIDE SEQUENCE</scope>
</reference>
<dbReference type="GO" id="GO:0046982">
    <property type="term" value="F:protein heterodimerization activity"/>
    <property type="evidence" value="ECO:0007669"/>
    <property type="project" value="InterPro"/>
</dbReference>
<dbReference type="FunFam" id="1.10.20.10:FF:000015">
    <property type="entry name" value="Transcription initiation factor TFIID subunit 4B"/>
    <property type="match status" value="1"/>
</dbReference>
<evidence type="ECO:0000259" key="7">
    <source>
        <dbReference type="PROSITE" id="PS51119"/>
    </source>
</evidence>
<keyword evidence="6" id="KW-0175">Coiled coil</keyword>
<dbReference type="SMART" id="SM00549">
    <property type="entry name" value="TAFH"/>
    <property type="match status" value="1"/>
</dbReference>
<dbReference type="InterPro" id="IPR009072">
    <property type="entry name" value="Histone-fold"/>
</dbReference>
<keyword evidence="9" id="KW-1185">Reference proteome</keyword>
<dbReference type="AlphaFoldDB" id="A0A8X6P0J1"/>
<feature type="domain" description="TAFH" evidence="7">
    <location>
        <begin position="590"/>
        <end position="686"/>
    </location>
</feature>